<dbReference type="SUPFAM" id="SSF53062">
    <property type="entry name" value="PTS system fructose IIA component-like"/>
    <property type="match status" value="1"/>
</dbReference>
<sequence>MENSRNVGVLIVTHTDYGEYLLKAAEVILGPQEYCKTVGVDVSQDMDEILENLHKAVDRLDTGSGVVILTDMFGGTPTNLSLSLLGSRPLEVITGVNLPMLLKVLGSRSMKLKELAADASAAGCQGIVVAGEILRRKVSKR</sequence>
<keyword evidence="10" id="KW-1185">Reference proteome</keyword>
<evidence type="ECO:0000313" key="9">
    <source>
        <dbReference type="EMBL" id="SKA71868.1"/>
    </source>
</evidence>
<keyword evidence="4" id="KW-0762">Sugar transport</keyword>
<proteinExistence type="predicted"/>
<dbReference type="PROSITE" id="PS51096">
    <property type="entry name" value="PTS_EIIA_TYPE_4"/>
    <property type="match status" value="1"/>
</dbReference>
<dbReference type="InterPro" id="IPR033887">
    <property type="entry name" value="PTS_IIA_man"/>
</dbReference>
<comment type="subcellular location">
    <subcellularLocation>
        <location evidence="1">Cytoplasm</location>
    </subcellularLocation>
</comment>
<gene>
    <name evidence="9" type="ORF">SAMN02745702_01571</name>
</gene>
<evidence type="ECO:0000259" key="8">
    <source>
        <dbReference type="PROSITE" id="PS51096"/>
    </source>
</evidence>
<dbReference type="InterPro" id="IPR051471">
    <property type="entry name" value="Bacterial_PTS_sugar_comp"/>
</dbReference>
<organism evidence="9 10">
    <name type="scientific">Desulfobaculum bizertense DSM 18034</name>
    <dbReference type="NCBI Taxonomy" id="1121442"/>
    <lineage>
        <taxon>Bacteria</taxon>
        <taxon>Pseudomonadati</taxon>
        <taxon>Thermodesulfobacteriota</taxon>
        <taxon>Desulfovibrionia</taxon>
        <taxon>Desulfovibrionales</taxon>
        <taxon>Desulfovibrionaceae</taxon>
        <taxon>Desulfobaculum</taxon>
    </lineage>
</organism>
<evidence type="ECO:0000313" key="10">
    <source>
        <dbReference type="Proteomes" id="UP000189733"/>
    </source>
</evidence>
<reference evidence="9 10" key="1">
    <citation type="submission" date="2017-02" db="EMBL/GenBank/DDBJ databases">
        <authorList>
            <person name="Peterson S.W."/>
        </authorList>
    </citation>
    <scope>NUCLEOTIDE SEQUENCE [LARGE SCALE GENOMIC DNA]</scope>
    <source>
        <strain evidence="9 10">DSM 18034</strain>
    </source>
</reference>
<keyword evidence="3" id="KW-0963">Cytoplasm</keyword>
<evidence type="ECO:0000256" key="2">
    <source>
        <dbReference type="ARBA" id="ARBA00022448"/>
    </source>
</evidence>
<dbReference type="GO" id="GO:0009401">
    <property type="term" value="P:phosphoenolpyruvate-dependent sugar phosphotransferase system"/>
    <property type="evidence" value="ECO:0007669"/>
    <property type="project" value="UniProtKB-KW"/>
</dbReference>
<evidence type="ECO:0000256" key="6">
    <source>
        <dbReference type="ARBA" id="ARBA00022683"/>
    </source>
</evidence>
<protein>
    <submittedName>
        <fullName evidence="9">PTS system, mannose-specific IIA component</fullName>
    </submittedName>
</protein>
<dbReference type="PANTHER" id="PTHR33799:SF1">
    <property type="entry name" value="PTS SYSTEM MANNOSE-SPECIFIC EIIAB COMPONENT-RELATED"/>
    <property type="match status" value="1"/>
</dbReference>
<evidence type="ECO:0000256" key="3">
    <source>
        <dbReference type="ARBA" id="ARBA00022490"/>
    </source>
</evidence>
<evidence type="ECO:0000256" key="7">
    <source>
        <dbReference type="ARBA" id="ARBA00022777"/>
    </source>
</evidence>
<dbReference type="GO" id="GO:0005737">
    <property type="term" value="C:cytoplasm"/>
    <property type="evidence" value="ECO:0007669"/>
    <property type="project" value="UniProtKB-SubCell"/>
</dbReference>
<dbReference type="STRING" id="1121442.SAMN02745702_01571"/>
<feature type="domain" description="PTS EIIA type-4" evidence="8">
    <location>
        <begin position="6"/>
        <end position="127"/>
    </location>
</feature>
<dbReference type="CDD" id="cd00006">
    <property type="entry name" value="PTS_IIA_man"/>
    <property type="match status" value="1"/>
</dbReference>
<dbReference type="OrthoDB" id="9794368at2"/>
<evidence type="ECO:0000256" key="4">
    <source>
        <dbReference type="ARBA" id="ARBA00022597"/>
    </source>
</evidence>
<keyword evidence="2" id="KW-0813">Transport</keyword>
<dbReference type="Proteomes" id="UP000189733">
    <property type="component" value="Unassembled WGS sequence"/>
</dbReference>
<dbReference type="InterPro" id="IPR036662">
    <property type="entry name" value="PTS_EIIA_man-typ_sf"/>
</dbReference>
<dbReference type="PANTHER" id="PTHR33799">
    <property type="entry name" value="PTS PERMEASE-RELATED-RELATED"/>
    <property type="match status" value="1"/>
</dbReference>
<dbReference type="Gene3D" id="3.40.50.510">
    <property type="entry name" value="Phosphotransferase system, mannose-type IIA component"/>
    <property type="match status" value="1"/>
</dbReference>
<dbReference type="Pfam" id="PF03610">
    <property type="entry name" value="EIIA-man"/>
    <property type="match status" value="1"/>
</dbReference>
<dbReference type="AlphaFoldDB" id="A0A1T4W489"/>
<dbReference type="EMBL" id="FUYA01000004">
    <property type="protein sequence ID" value="SKA71868.1"/>
    <property type="molecule type" value="Genomic_DNA"/>
</dbReference>
<evidence type="ECO:0000256" key="5">
    <source>
        <dbReference type="ARBA" id="ARBA00022679"/>
    </source>
</evidence>
<dbReference type="InterPro" id="IPR004701">
    <property type="entry name" value="PTS_EIIA_man-typ"/>
</dbReference>
<keyword evidence="5" id="KW-0808">Transferase</keyword>
<keyword evidence="6" id="KW-0598">Phosphotransferase system</keyword>
<name>A0A1T4W489_9BACT</name>
<evidence type="ECO:0000256" key="1">
    <source>
        <dbReference type="ARBA" id="ARBA00004496"/>
    </source>
</evidence>
<keyword evidence="7" id="KW-0418">Kinase</keyword>
<dbReference type="GO" id="GO:0016020">
    <property type="term" value="C:membrane"/>
    <property type="evidence" value="ECO:0007669"/>
    <property type="project" value="InterPro"/>
</dbReference>
<accession>A0A1T4W489</accession>
<dbReference type="GO" id="GO:0016301">
    <property type="term" value="F:kinase activity"/>
    <property type="evidence" value="ECO:0007669"/>
    <property type="project" value="UniProtKB-KW"/>
</dbReference>
<dbReference type="RefSeq" id="WP_078684844.1">
    <property type="nucleotide sequence ID" value="NZ_FUYA01000004.1"/>
</dbReference>